<proteinExistence type="predicted"/>
<protein>
    <submittedName>
        <fullName evidence="2">Uncharacterized protein</fullName>
    </submittedName>
</protein>
<keyword evidence="3" id="KW-1185">Reference proteome</keyword>
<name>A0AAD9R5N2_ACRCE</name>
<dbReference type="EMBL" id="JARQWQ010000002">
    <property type="protein sequence ID" value="KAK2573310.1"/>
    <property type="molecule type" value="Genomic_DNA"/>
</dbReference>
<organism evidence="2 3">
    <name type="scientific">Acropora cervicornis</name>
    <name type="common">Staghorn coral</name>
    <dbReference type="NCBI Taxonomy" id="6130"/>
    <lineage>
        <taxon>Eukaryota</taxon>
        <taxon>Metazoa</taxon>
        <taxon>Cnidaria</taxon>
        <taxon>Anthozoa</taxon>
        <taxon>Hexacorallia</taxon>
        <taxon>Scleractinia</taxon>
        <taxon>Astrocoeniina</taxon>
        <taxon>Acroporidae</taxon>
        <taxon>Acropora</taxon>
    </lineage>
</organism>
<reference evidence="2" key="2">
    <citation type="journal article" date="2023" name="Science">
        <title>Genomic signatures of disease resistance in endangered staghorn corals.</title>
        <authorList>
            <person name="Vollmer S.V."/>
            <person name="Selwyn J.D."/>
            <person name="Despard B.A."/>
            <person name="Roesel C.L."/>
        </authorList>
    </citation>
    <scope>NUCLEOTIDE SEQUENCE</scope>
    <source>
        <strain evidence="2">K2</strain>
    </source>
</reference>
<evidence type="ECO:0000313" key="3">
    <source>
        <dbReference type="Proteomes" id="UP001249851"/>
    </source>
</evidence>
<feature type="region of interest" description="Disordered" evidence="1">
    <location>
        <begin position="63"/>
        <end position="92"/>
    </location>
</feature>
<dbReference type="AlphaFoldDB" id="A0AAD9R5N2"/>
<dbReference type="Proteomes" id="UP001249851">
    <property type="component" value="Unassembled WGS sequence"/>
</dbReference>
<accession>A0AAD9R5N2</accession>
<evidence type="ECO:0000256" key="1">
    <source>
        <dbReference type="SAM" id="MobiDB-lite"/>
    </source>
</evidence>
<feature type="compositionally biased region" description="Polar residues" evidence="1">
    <location>
        <begin position="63"/>
        <end position="84"/>
    </location>
</feature>
<gene>
    <name evidence="2" type="ORF">P5673_000955</name>
</gene>
<reference evidence="2" key="1">
    <citation type="journal article" date="2023" name="G3 (Bethesda)">
        <title>Whole genome assembly and annotation of the endangered Caribbean coral Acropora cervicornis.</title>
        <authorList>
            <person name="Selwyn J.D."/>
            <person name="Vollmer S.V."/>
        </authorList>
    </citation>
    <scope>NUCLEOTIDE SEQUENCE</scope>
    <source>
        <strain evidence="2">K2</strain>
    </source>
</reference>
<sequence>MSKSVLFESLTSLIEYDSSNTIGKSRKNTSGVLETGVETTYMYWRQHRSVLAPSSRLIPISTQKNPVSTLAGRSNQQQRQTGVRRSTCRHRK</sequence>
<comment type="caution">
    <text evidence="2">The sequence shown here is derived from an EMBL/GenBank/DDBJ whole genome shotgun (WGS) entry which is preliminary data.</text>
</comment>
<evidence type="ECO:0000313" key="2">
    <source>
        <dbReference type="EMBL" id="KAK2573310.1"/>
    </source>
</evidence>